<dbReference type="Pfam" id="PF08681">
    <property type="entry name" value="TacA1"/>
    <property type="match status" value="1"/>
</dbReference>
<dbReference type="InterPro" id="IPR010985">
    <property type="entry name" value="Ribbon_hlx_hlx"/>
</dbReference>
<name>A0A6J6D328_9ZZZZ</name>
<dbReference type="GO" id="GO:0006355">
    <property type="term" value="P:regulation of DNA-templated transcription"/>
    <property type="evidence" value="ECO:0007669"/>
    <property type="project" value="InterPro"/>
</dbReference>
<reference evidence="2" key="1">
    <citation type="submission" date="2020-05" db="EMBL/GenBank/DDBJ databases">
        <authorList>
            <person name="Chiriac C."/>
            <person name="Salcher M."/>
            <person name="Ghai R."/>
            <person name="Kavagutti S V."/>
        </authorList>
    </citation>
    <scope>NUCLEOTIDE SEQUENCE</scope>
</reference>
<evidence type="ECO:0000313" key="3">
    <source>
        <dbReference type="EMBL" id="CAB5001782.1"/>
    </source>
</evidence>
<dbReference type="EMBL" id="CAFBPC010000058">
    <property type="protein sequence ID" value="CAB5001782.1"/>
    <property type="molecule type" value="Genomic_DNA"/>
</dbReference>
<evidence type="ECO:0000313" key="2">
    <source>
        <dbReference type="EMBL" id="CAB4557099.1"/>
    </source>
</evidence>
<proteinExistence type="predicted"/>
<organism evidence="2">
    <name type="scientific">freshwater metagenome</name>
    <dbReference type="NCBI Taxonomy" id="449393"/>
    <lineage>
        <taxon>unclassified sequences</taxon>
        <taxon>metagenomes</taxon>
        <taxon>ecological metagenomes</taxon>
    </lineage>
</organism>
<dbReference type="SUPFAM" id="SSF47598">
    <property type="entry name" value="Ribbon-helix-helix"/>
    <property type="match status" value="1"/>
</dbReference>
<evidence type="ECO:0000256" key="1">
    <source>
        <dbReference type="ARBA" id="ARBA00022649"/>
    </source>
</evidence>
<accession>A0A6J6D328</accession>
<dbReference type="Gene3D" id="1.20.5.780">
    <property type="entry name" value="Single helix bin"/>
    <property type="match status" value="1"/>
</dbReference>
<keyword evidence="1" id="KW-1277">Toxin-antitoxin system</keyword>
<sequence length="95" mass="10620">MATTTASSEITFRVSLEDKELIKLAAEIANSSVSDYIRSLAVQRAMELVSHLRLREVTVIPAAQFNALMASIDEPDEIAPHMRSAYDNLWKLELD</sequence>
<dbReference type="InterPro" id="IPR014795">
    <property type="entry name" value="TacA_1-like"/>
</dbReference>
<protein>
    <submittedName>
        <fullName evidence="2">Unannotated protein</fullName>
    </submittedName>
</protein>
<gene>
    <name evidence="2" type="ORF">UFOPK1619_00131</name>
    <name evidence="3" type="ORF">UFOPK4057_00349</name>
</gene>
<dbReference type="AlphaFoldDB" id="A0A6J6D328"/>
<dbReference type="EMBL" id="CAEZTI010000012">
    <property type="protein sequence ID" value="CAB4557099.1"/>
    <property type="molecule type" value="Genomic_DNA"/>
</dbReference>